<dbReference type="InterPro" id="IPR008963">
    <property type="entry name" value="Purple_acid_Pase-like_N"/>
</dbReference>
<dbReference type="PANTHER" id="PTHR22953:SF153">
    <property type="entry name" value="PURPLE ACID PHOSPHATASE"/>
    <property type="match status" value="1"/>
</dbReference>
<dbReference type="GO" id="GO:0003993">
    <property type="term" value="F:acid phosphatase activity"/>
    <property type="evidence" value="ECO:0007669"/>
    <property type="project" value="InterPro"/>
</dbReference>
<dbReference type="EMBL" id="CP042914">
    <property type="protein sequence ID" value="QEG43619.1"/>
    <property type="molecule type" value="Genomic_DNA"/>
</dbReference>
<gene>
    <name evidence="4" type="primary">phoA_3</name>
    <name evidence="4" type="ORF">UC8_56700</name>
</gene>
<dbReference type="Pfam" id="PF00149">
    <property type="entry name" value="Metallophos"/>
    <property type="match status" value="1"/>
</dbReference>
<dbReference type="EC" id="3.1.3.1" evidence="4"/>
<keyword evidence="1" id="KW-0732">Signal</keyword>
<evidence type="ECO:0000313" key="4">
    <source>
        <dbReference type="EMBL" id="QEG43619.1"/>
    </source>
</evidence>
<feature type="domain" description="Calcineurin-like phosphoesterase" evidence="2">
    <location>
        <begin position="161"/>
        <end position="363"/>
    </location>
</feature>
<dbReference type="InterPro" id="IPR029052">
    <property type="entry name" value="Metallo-depent_PP-like"/>
</dbReference>
<keyword evidence="5" id="KW-1185">Reference proteome</keyword>
<dbReference type="GO" id="GO:0004035">
    <property type="term" value="F:alkaline phosphatase activity"/>
    <property type="evidence" value="ECO:0007669"/>
    <property type="project" value="UniProtKB-EC"/>
</dbReference>
<reference evidence="4 5" key="1">
    <citation type="submission" date="2019-08" db="EMBL/GenBank/DDBJ databases">
        <title>Deep-cultivation of Planctomycetes and their phenomic and genomic characterization uncovers novel biology.</title>
        <authorList>
            <person name="Wiegand S."/>
            <person name="Jogler M."/>
            <person name="Boedeker C."/>
            <person name="Pinto D."/>
            <person name="Vollmers J."/>
            <person name="Rivas-Marin E."/>
            <person name="Kohn T."/>
            <person name="Peeters S.H."/>
            <person name="Heuer A."/>
            <person name="Rast P."/>
            <person name="Oberbeckmann S."/>
            <person name="Bunk B."/>
            <person name="Jeske O."/>
            <person name="Meyerdierks A."/>
            <person name="Storesund J.E."/>
            <person name="Kallscheuer N."/>
            <person name="Luecker S."/>
            <person name="Lage O.M."/>
            <person name="Pohl T."/>
            <person name="Merkel B.J."/>
            <person name="Hornburger P."/>
            <person name="Mueller R.-W."/>
            <person name="Bruemmer F."/>
            <person name="Labrenz M."/>
            <person name="Spormann A.M."/>
            <person name="Op den Camp H."/>
            <person name="Overmann J."/>
            <person name="Amann R."/>
            <person name="Jetten M.S.M."/>
            <person name="Mascher T."/>
            <person name="Medema M.H."/>
            <person name="Devos D.P."/>
            <person name="Kaster A.-K."/>
            <person name="Ovreas L."/>
            <person name="Rohde M."/>
            <person name="Galperin M.Y."/>
            <person name="Jogler C."/>
        </authorList>
    </citation>
    <scope>NUCLEOTIDE SEQUENCE [LARGE SCALE GENOMIC DNA]</scope>
    <source>
        <strain evidence="4 5">UC8</strain>
    </source>
</reference>
<dbReference type="RefSeq" id="WP_068141167.1">
    <property type="nucleotide sequence ID" value="NZ_CP042914.1"/>
</dbReference>
<feature type="domain" description="Purple acid phosphatase N-terminal" evidence="3">
    <location>
        <begin position="54"/>
        <end position="149"/>
    </location>
</feature>
<dbReference type="Gene3D" id="2.60.40.380">
    <property type="entry name" value="Purple acid phosphatase-like, N-terminal"/>
    <property type="match status" value="1"/>
</dbReference>
<evidence type="ECO:0000259" key="2">
    <source>
        <dbReference type="Pfam" id="PF00149"/>
    </source>
</evidence>
<proteinExistence type="predicted"/>
<dbReference type="AlphaFoldDB" id="A0A5B9R034"/>
<evidence type="ECO:0000256" key="1">
    <source>
        <dbReference type="ARBA" id="ARBA00022729"/>
    </source>
</evidence>
<protein>
    <submittedName>
        <fullName evidence="4">Alkaline phosphatase</fullName>
        <ecNumber evidence="4">3.1.3.1</ecNumber>
    </submittedName>
</protein>
<dbReference type="PANTHER" id="PTHR22953">
    <property type="entry name" value="ACID PHOSPHATASE RELATED"/>
    <property type="match status" value="1"/>
</dbReference>
<sequence length="680" mass="74144">MSRFVAAGSARPLSAFSSWLVRVAMVVLLVCGVAGPLVCVQAAPATPPLTRGPYLQLATPSSISILWRTAGESDPVVRYGLHPERLDQVLDQDAIEVRRPSGDKKLHSAPEGTVQYEAVLTGLQPETKYYYAVFDGERQLAGGEECYFRTHPNPGQAQPVRIWVVGDSGTGDSRQAAVYQAMLDQVAADETPLDLYIHVGDMAYPKGTDAEFQRNFFDVYQPTLRNTVCWAAMGNHEGRTSKGMLGVGPYYDAYRCPRKAEAGGLASASEAYYSFDYANIHFICLDSHDLDRSPAGVMSQWLRADLEATHQDWIVAYWHHPPYTKGSHDSDKENQLIEMRELIMPVLEAGGVDLVLTGHSHIYERSMLIDGAYQTPTVAEGVVLDDGDGDPRGDGAYRKSKGLHAHQGTVQVVTGHGGARVSRRGTSPVMKRVIVENGSTIIDVDGDALTGIMVDRGGKTRDLFRIVKQGTHVPKIVANPKTLPAYAVSVDKTKRGLSSETPFPKQAKKLIPPNAEWEYLAGRHAAANWTAIETIPEEADGWKVGKASIGYGDSDDITELKDMKGKYTVVYARTEFELGPGQKEAIDELGLAISYDDGFIAYLNGHEVLRVGVGKGRGEDAEDVEGHEAGGYEYFPLDGATKWLVDDDNILSIEGHNVSRSSSDFTLDPYLLAVPGSSPR</sequence>
<evidence type="ECO:0000259" key="3">
    <source>
        <dbReference type="Pfam" id="PF16656"/>
    </source>
</evidence>
<accession>A0A5B9R034</accession>
<dbReference type="Proteomes" id="UP000325286">
    <property type="component" value="Chromosome"/>
</dbReference>
<organism evidence="4 5">
    <name type="scientific">Roseimaritima ulvae</name>
    <dbReference type="NCBI Taxonomy" id="980254"/>
    <lineage>
        <taxon>Bacteria</taxon>
        <taxon>Pseudomonadati</taxon>
        <taxon>Planctomycetota</taxon>
        <taxon>Planctomycetia</taxon>
        <taxon>Pirellulales</taxon>
        <taxon>Pirellulaceae</taxon>
        <taxon>Roseimaritima</taxon>
    </lineage>
</organism>
<dbReference type="Pfam" id="PF16656">
    <property type="entry name" value="Pur_ac_phosph_N"/>
    <property type="match status" value="1"/>
</dbReference>
<dbReference type="Gene3D" id="2.60.120.260">
    <property type="entry name" value="Galactose-binding domain-like"/>
    <property type="match status" value="1"/>
</dbReference>
<evidence type="ECO:0000313" key="5">
    <source>
        <dbReference type="Proteomes" id="UP000325286"/>
    </source>
</evidence>
<dbReference type="InterPro" id="IPR004843">
    <property type="entry name" value="Calcineurin-like_PHP"/>
</dbReference>
<keyword evidence="4" id="KW-0378">Hydrolase</keyword>
<name>A0A5B9R034_9BACT</name>
<dbReference type="OrthoDB" id="9809781at2"/>
<dbReference type="KEGG" id="rul:UC8_56700"/>
<dbReference type="InterPro" id="IPR039331">
    <property type="entry name" value="PAPs-like"/>
</dbReference>
<dbReference type="SUPFAM" id="SSF56300">
    <property type="entry name" value="Metallo-dependent phosphatases"/>
    <property type="match status" value="1"/>
</dbReference>
<dbReference type="SUPFAM" id="SSF49363">
    <property type="entry name" value="Purple acid phosphatase, N-terminal domain"/>
    <property type="match status" value="1"/>
</dbReference>
<dbReference type="InterPro" id="IPR015914">
    <property type="entry name" value="PAPs_N"/>
</dbReference>
<dbReference type="GO" id="GO:0046872">
    <property type="term" value="F:metal ion binding"/>
    <property type="evidence" value="ECO:0007669"/>
    <property type="project" value="InterPro"/>
</dbReference>
<dbReference type="Gene3D" id="3.60.21.10">
    <property type="match status" value="1"/>
</dbReference>